<comment type="similarity">
    <text evidence="8 9">Belongs to the TonB-dependent receptor family.</text>
</comment>
<dbReference type="InterPro" id="IPR012910">
    <property type="entry name" value="Plug_dom"/>
</dbReference>
<dbReference type="InterPro" id="IPR037066">
    <property type="entry name" value="Plug_dom_sf"/>
</dbReference>
<evidence type="ECO:0000313" key="13">
    <source>
        <dbReference type="EMBL" id="QUT06544.1"/>
    </source>
</evidence>
<keyword evidence="10" id="KW-0732">Signal</keyword>
<evidence type="ECO:0000256" key="8">
    <source>
        <dbReference type="PROSITE-ProRule" id="PRU01360"/>
    </source>
</evidence>
<evidence type="ECO:0000256" key="3">
    <source>
        <dbReference type="ARBA" id="ARBA00022452"/>
    </source>
</evidence>
<dbReference type="RefSeq" id="WP_212609897.1">
    <property type="nucleotide sequence ID" value="NZ_CP073910.1"/>
</dbReference>
<feature type="domain" description="TonB-dependent receptor-like beta-barrel" evidence="11">
    <location>
        <begin position="369"/>
        <end position="908"/>
    </location>
</feature>
<dbReference type="SUPFAM" id="SSF56935">
    <property type="entry name" value="Porins"/>
    <property type="match status" value="1"/>
</dbReference>
<keyword evidence="4 8" id="KW-0812">Transmembrane</keyword>
<evidence type="ECO:0000256" key="5">
    <source>
        <dbReference type="ARBA" id="ARBA00023077"/>
    </source>
</evidence>
<evidence type="ECO:0000256" key="7">
    <source>
        <dbReference type="ARBA" id="ARBA00023237"/>
    </source>
</evidence>
<reference evidence="13" key="1">
    <citation type="submission" date="2021-04" db="EMBL/GenBank/DDBJ databases">
        <title>Isolation of p-tert-butylphenol degrading bacteria Sphingobium phenoxybenzoativorans Tas13 from active sludge.</title>
        <authorList>
            <person name="Li Y."/>
        </authorList>
    </citation>
    <scope>NUCLEOTIDE SEQUENCE</scope>
    <source>
        <strain evidence="13">Tas13</strain>
    </source>
</reference>
<feature type="signal peptide" evidence="10">
    <location>
        <begin position="1"/>
        <end position="25"/>
    </location>
</feature>
<protein>
    <submittedName>
        <fullName evidence="13">TonB-dependent receptor</fullName>
    </submittedName>
</protein>
<evidence type="ECO:0000259" key="11">
    <source>
        <dbReference type="Pfam" id="PF00593"/>
    </source>
</evidence>
<keyword evidence="2 8" id="KW-0813">Transport</keyword>
<keyword evidence="14" id="KW-1185">Reference proteome</keyword>
<dbReference type="Gene3D" id="2.170.130.10">
    <property type="entry name" value="TonB-dependent receptor, plug domain"/>
    <property type="match status" value="1"/>
</dbReference>
<gene>
    <name evidence="13" type="ORF">KFK14_03525</name>
</gene>
<name>A0A975K8X9_9SPHN</name>
<feature type="chain" id="PRO_5036757131" evidence="10">
    <location>
        <begin position="26"/>
        <end position="944"/>
    </location>
</feature>
<dbReference type="Pfam" id="PF00593">
    <property type="entry name" value="TonB_dep_Rec_b-barrel"/>
    <property type="match status" value="1"/>
</dbReference>
<evidence type="ECO:0000256" key="9">
    <source>
        <dbReference type="RuleBase" id="RU003357"/>
    </source>
</evidence>
<evidence type="ECO:0000256" key="6">
    <source>
        <dbReference type="ARBA" id="ARBA00023136"/>
    </source>
</evidence>
<dbReference type="InterPro" id="IPR000531">
    <property type="entry name" value="Beta-barrel_TonB"/>
</dbReference>
<dbReference type="PROSITE" id="PS52016">
    <property type="entry name" value="TONB_DEPENDENT_REC_3"/>
    <property type="match status" value="1"/>
</dbReference>
<proteinExistence type="inferred from homology"/>
<keyword evidence="7 8" id="KW-0998">Cell outer membrane</keyword>
<keyword evidence="13" id="KW-0675">Receptor</keyword>
<dbReference type="PANTHER" id="PTHR47234:SF2">
    <property type="entry name" value="TONB-DEPENDENT RECEPTOR"/>
    <property type="match status" value="1"/>
</dbReference>
<evidence type="ECO:0000256" key="2">
    <source>
        <dbReference type="ARBA" id="ARBA00022448"/>
    </source>
</evidence>
<dbReference type="InterPro" id="IPR039426">
    <property type="entry name" value="TonB-dep_rcpt-like"/>
</dbReference>
<evidence type="ECO:0000259" key="12">
    <source>
        <dbReference type="Pfam" id="PF07715"/>
    </source>
</evidence>
<dbReference type="Proteomes" id="UP000681425">
    <property type="component" value="Chromosome"/>
</dbReference>
<evidence type="ECO:0000256" key="4">
    <source>
        <dbReference type="ARBA" id="ARBA00022692"/>
    </source>
</evidence>
<dbReference type="KEGG" id="spph:KFK14_03525"/>
<sequence length="944" mass="100441">MSLKSLLLGGVVLSTLIFAENAANAQTAAADESEAIIVTGSRIRQDPLNQRSPVVTVDETAIDRTGLTSIADVLQRIPSAAGGLNTKTNNAGNIGGPPDGTGVSSGSAEIDLRYLGAKRTLVLVDGMRYVNGSAAGGIPASVDLNSIPQSMIERVEVLQSGASPLYGSDAIAGVVNIITKQSQQGLDLSGQFGTFRHGDGHTYDFNASYGIQSDVVSIVFGGNYVKQEGVSTANRAISQAPTPGFSNCLGGGCSSAIPNGRYDVQGESLTLISPVIGRAPTLADYRDYAGGTVDGFNFAPYNYLLTPSERYGGFVNFKAELSDNVNFRTRVVYQHRGSTTQAAFLPLFIGPDAGNGNLLDTISIDVTNPYNPFGETLSPENGNYSTIRRRFVEGGPRTFTQSVDTLTVASTLDGSFDMGDHKWYWDVNGIYGINDAHQIFTGNLNAARLAQALGPVADCTGACVPFNIFGGVGSITQPMLDYVTFDEKDKSKQQLWDFTANLSGDLFDLPAGAVGVAIGYEHRSQRASYDPDPVITAGLGADVPTSPSFGSFNVDEFYGEIRVPILSDTPFFQKLELDGAARHSNYSSFGSNTTYTLSALWKPASDLLLRGGYAESLRAPSIGELYAGPSRTDATETDPCTSAAGGLFTTNATVRANCIANGVPDPSNLAPGQNIYAEEVSQIGVFSKGSTTLKPETAKTWTAGAVYSPAWARENFASAFSLELNYYNIELKNAIASVPALFTLQRCYLNSDPLSCASITRTPSGSIASISGVLQNLSAIKTSGLDGTLIYRSKPIGDGTFGINLNAAYLIKYDILPPADLNAPTQKCVKTERCTGTDQAYPRLKLTGTVDWSTEAYGISFTGRYISKVDELDGVHAMGNVFYGDMQAYVAPGWMDNRARLTIGVNNIFNKAPPPCFTCDGANFDTTTYDVPGQFGYVRLTYKM</sequence>
<dbReference type="EMBL" id="CP073910">
    <property type="protein sequence ID" value="QUT06544.1"/>
    <property type="molecule type" value="Genomic_DNA"/>
</dbReference>
<accession>A0A975K8X9</accession>
<comment type="subcellular location">
    <subcellularLocation>
        <location evidence="1 8">Cell outer membrane</location>
        <topology evidence="1 8">Multi-pass membrane protein</topology>
    </subcellularLocation>
</comment>
<feature type="domain" description="TonB-dependent receptor plug" evidence="12">
    <location>
        <begin position="51"/>
        <end position="174"/>
    </location>
</feature>
<evidence type="ECO:0000256" key="10">
    <source>
        <dbReference type="SAM" id="SignalP"/>
    </source>
</evidence>
<evidence type="ECO:0000313" key="14">
    <source>
        <dbReference type="Proteomes" id="UP000681425"/>
    </source>
</evidence>
<dbReference type="GO" id="GO:0009279">
    <property type="term" value="C:cell outer membrane"/>
    <property type="evidence" value="ECO:0007669"/>
    <property type="project" value="UniProtKB-SubCell"/>
</dbReference>
<dbReference type="AlphaFoldDB" id="A0A975K8X9"/>
<dbReference type="InterPro" id="IPR036942">
    <property type="entry name" value="Beta-barrel_TonB_sf"/>
</dbReference>
<organism evidence="13 14">
    <name type="scientific">Sphingobium phenoxybenzoativorans</name>
    <dbReference type="NCBI Taxonomy" id="1592790"/>
    <lineage>
        <taxon>Bacteria</taxon>
        <taxon>Pseudomonadati</taxon>
        <taxon>Pseudomonadota</taxon>
        <taxon>Alphaproteobacteria</taxon>
        <taxon>Sphingomonadales</taxon>
        <taxon>Sphingomonadaceae</taxon>
        <taxon>Sphingobium</taxon>
    </lineage>
</organism>
<keyword evidence="5 9" id="KW-0798">TonB box</keyword>
<dbReference type="Gene3D" id="2.40.170.20">
    <property type="entry name" value="TonB-dependent receptor, beta-barrel domain"/>
    <property type="match status" value="1"/>
</dbReference>
<evidence type="ECO:0000256" key="1">
    <source>
        <dbReference type="ARBA" id="ARBA00004571"/>
    </source>
</evidence>
<dbReference type="Pfam" id="PF07715">
    <property type="entry name" value="Plug"/>
    <property type="match status" value="1"/>
</dbReference>
<keyword evidence="6 8" id="KW-0472">Membrane</keyword>
<dbReference type="PANTHER" id="PTHR47234">
    <property type="match status" value="1"/>
</dbReference>
<keyword evidence="3 8" id="KW-1134">Transmembrane beta strand</keyword>